<evidence type="ECO:0000313" key="2">
    <source>
        <dbReference type="Proteomes" id="UP001281147"/>
    </source>
</evidence>
<evidence type="ECO:0000313" key="1">
    <source>
        <dbReference type="EMBL" id="KAK3710467.1"/>
    </source>
</evidence>
<dbReference type="Proteomes" id="UP001281147">
    <property type="component" value="Unassembled WGS sequence"/>
</dbReference>
<accession>A0ACC3N5D8</accession>
<sequence>MASEEEDSTVLNRPAAKKYEIAYQAHPEPSNPKERAREPSSRPVESIASFGFVQGILWANAGFGKLRDRPELDDVDPRYEPTVIKTNCSKATLDNKYLSTLAGEDWTPKQPPSRKTTFPSALDYHEAYKSGRLTPTQVAEALMPLIRRDVENATQHSIAFLSTRVDLVRKAAEESTARWKAGKPFSPLDGVPMAVKDEEDLTGYTKSLGSKLDFTSKTDATSYCVQKWIDAGAICLGKTAMHELGMDTTNNNPNFGTPRNPYNENYYCGGSSGGSAYSVGAGLIPFAMGNDGGGSIRIPSAYCGLYGLKTSSGRVSIRPSSNLAKSTGVAGPIAANMVDLELAYRVMAQPDSLHNESSLFMAPASVQANQAGRKKVLGVYRTWFDRADASIQKVCWKALDYLTSQLGYEIVDISIPLVHEGQLAHAMTILAEVASGIPSVKEVTSPNKVLISVGKQTPAVDFLQAQKLRNLLMQHLAHLYEQHPGMIIVTPATPNAGWHIHPNDLKYGCSDANTQVRNMEYAWLANFAGCPAISMPAGYVDPVESDGKVPIGLMGMSEWCCEDELVAFGYDAEKWLHEGLEGGRPRPQNFVDVLALAQA</sequence>
<gene>
    <name evidence="1" type="ORF">LTR37_010310</name>
</gene>
<comment type="caution">
    <text evidence="1">The sequence shown here is derived from an EMBL/GenBank/DDBJ whole genome shotgun (WGS) entry which is preliminary data.</text>
</comment>
<proteinExistence type="predicted"/>
<reference evidence="1" key="1">
    <citation type="submission" date="2023-07" db="EMBL/GenBank/DDBJ databases">
        <title>Black Yeasts Isolated from many extreme environments.</title>
        <authorList>
            <person name="Coleine C."/>
            <person name="Stajich J.E."/>
            <person name="Selbmann L."/>
        </authorList>
    </citation>
    <scope>NUCLEOTIDE SEQUENCE</scope>
    <source>
        <strain evidence="1">CCFEE 5714</strain>
    </source>
</reference>
<dbReference type="EMBL" id="JAUTXU010000084">
    <property type="protein sequence ID" value="KAK3710467.1"/>
    <property type="molecule type" value="Genomic_DNA"/>
</dbReference>
<organism evidence="1 2">
    <name type="scientific">Vermiconidia calcicola</name>
    <dbReference type="NCBI Taxonomy" id="1690605"/>
    <lineage>
        <taxon>Eukaryota</taxon>
        <taxon>Fungi</taxon>
        <taxon>Dikarya</taxon>
        <taxon>Ascomycota</taxon>
        <taxon>Pezizomycotina</taxon>
        <taxon>Dothideomycetes</taxon>
        <taxon>Dothideomycetidae</taxon>
        <taxon>Mycosphaerellales</taxon>
        <taxon>Extremaceae</taxon>
        <taxon>Vermiconidia</taxon>
    </lineage>
</organism>
<keyword evidence="2" id="KW-1185">Reference proteome</keyword>
<name>A0ACC3N5D8_9PEZI</name>
<protein>
    <submittedName>
        <fullName evidence="1">Uncharacterized protein</fullName>
    </submittedName>
</protein>